<dbReference type="Pfam" id="PF12833">
    <property type="entry name" value="HTH_18"/>
    <property type="match status" value="1"/>
</dbReference>
<keyword evidence="6" id="KW-0238">DNA-binding</keyword>
<dbReference type="InterPro" id="IPR018062">
    <property type="entry name" value="HTH_AraC-typ_CS"/>
</dbReference>
<dbReference type="EMBL" id="QMFB01000020">
    <property type="protein sequence ID" value="RAV16762.1"/>
    <property type="molecule type" value="Genomic_DNA"/>
</dbReference>
<keyword evidence="7" id="KW-0564">Palmitate</keyword>
<comment type="subcellular location">
    <subcellularLocation>
        <location evidence="1">Cell membrane</location>
        <topology evidence="1">Lipid-anchor</topology>
    </subcellularLocation>
</comment>
<evidence type="ECO:0000259" key="12">
    <source>
        <dbReference type="PROSITE" id="PS50983"/>
    </source>
</evidence>
<evidence type="ECO:0000256" key="5">
    <source>
        <dbReference type="ARBA" id="ARBA00023015"/>
    </source>
</evidence>
<dbReference type="SMART" id="SM00342">
    <property type="entry name" value="HTH_ARAC"/>
    <property type="match status" value="1"/>
</dbReference>
<keyword evidence="3" id="KW-0813">Transport</keyword>
<dbReference type="InterPro" id="IPR020449">
    <property type="entry name" value="Tscrpt_reg_AraC-type_HTH"/>
</dbReference>
<feature type="domain" description="Fe/B12 periplasmic-binding" evidence="12">
    <location>
        <begin position="198"/>
        <end position="459"/>
    </location>
</feature>
<keyword evidence="9" id="KW-0449">Lipoprotein</keyword>
<dbReference type="PRINTS" id="PR00032">
    <property type="entry name" value="HTHARAC"/>
</dbReference>
<dbReference type="InterPro" id="IPR009057">
    <property type="entry name" value="Homeodomain-like_sf"/>
</dbReference>
<feature type="region of interest" description="Disordered" evidence="10">
    <location>
        <begin position="152"/>
        <end position="180"/>
    </location>
</feature>
<comment type="caution">
    <text evidence="13">The sequence shown here is derived from an EMBL/GenBank/DDBJ whole genome shotgun (WGS) entry which is preliminary data.</text>
</comment>
<dbReference type="SUPFAM" id="SSF53807">
    <property type="entry name" value="Helical backbone' metal receptor"/>
    <property type="match status" value="1"/>
</dbReference>
<dbReference type="PANTHER" id="PTHR30532:SF21">
    <property type="entry name" value="SIDEROPHORE-BINDING LIPOPROTEIN YFIY-RELATED"/>
    <property type="match status" value="1"/>
</dbReference>
<dbReference type="GO" id="GO:0030288">
    <property type="term" value="C:outer membrane-bounded periplasmic space"/>
    <property type="evidence" value="ECO:0007669"/>
    <property type="project" value="TreeGrafter"/>
</dbReference>
<keyword evidence="8" id="KW-0804">Transcription</keyword>
<evidence type="ECO:0000313" key="14">
    <source>
        <dbReference type="Proteomes" id="UP000250369"/>
    </source>
</evidence>
<evidence type="ECO:0000256" key="4">
    <source>
        <dbReference type="ARBA" id="ARBA00022729"/>
    </source>
</evidence>
<keyword evidence="4" id="KW-0732">Signal</keyword>
<dbReference type="Gene3D" id="3.40.50.1980">
    <property type="entry name" value="Nitrogenase molybdenum iron protein domain"/>
    <property type="match status" value="2"/>
</dbReference>
<dbReference type="CDD" id="cd01146">
    <property type="entry name" value="FhuD"/>
    <property type="match status" value="1"/>
</dbReference>
<dbReference type="PROSITE" id="PS50983">
    <property type="entry name" value="FE_B12_PBP"/>
    <property type="match status" value="1"/>
</dbReference>
<protein>
    <submittedName>
        <fullName evidence="13">Iron-siderophore ABC transporter substrate-binding protein</fullName>
    </submittedName>
</protein>
<organism evidence="13 14">
    <name type="scientific">Paenibacillus contaminans</name>
    <dbReference type="NCBI Taxonomy" id="450362"/>
    <lineage>
        <taxon>Bacteria</taxon>
        <taxon>Bacillati</taxon>
        <taxon>Bacillota</taxon>
        <taxon>Bacilli</taxon>
        <taxon>Bacillales</taxon>
        <taxon>Paenibacillaceae</taxon>
        <taxon>Paenibacillus</taxon>
    </lineage>
</organism>
<reference evidence="13 14" key="1">
    <citation type="journal article" date="2009" name="Int. J. Syst. Evol. Microbiol.">
        <title>Paenibacillus contaminans sp. nov., isolated from a contaminated laboratory plate.</title>
        <authorList>
            <person name="Chou J.H."/>
            <person name="Lee J.H."/>
            <person name="Lin M.C."/>
            <person name="Chang P.S."/>
            <person name="Arun A.B."/>
            <person name="Young C.C."/>
            <person name="Chen W.M."/>
        </authorList>
    </citation>
    <scope>NUCLEOTIDE SEQUENCE [LARGE SCALE GENOMIC DNA]</scope>
    <source>
        <strain evidence="13 14">CKOBP-6</strain>
    </source>
</reference>
<evidence type="ECO:0000256" key="9">
    <source>
        <dbReference type="ARBA" id="ARBA00023288"/>
    </source>
</evidence>
<sequence length="459" mass="50831">MLDCSSRQLLRLFKSQADTTPIDYLIRVRMNKAMELLLDSDTGLKEIAESVGYADSYYFSRLFKKVVGISPIRFKDEAYRTKALRNNPSLLSRYPIVADRLRSYIDNDHENDYQYNGEGEFSMHRRSISMVAATLLFCFALLLSACSGGTSQTSQGGTASPSENKTAAPTAAASAAPEAPRVVKHAMGEVTLTGTPKRVVILTNEGTEALLAVGIKPVGAVKSWIGDPWYNHIKDDMKDVTVVGDEMQPNLELIASLKPDLIIGNKVRQEKVYEQLKGIAPTVFSEDLGGDWKTNFKLYMEATNKKEEGDKAMAAFDKRVAEVKAKLGSKAANQISVARFSATQVRIYQKQTFSGVLLNQLGFARPDSQNKDGNIEVMTKERIPELDGDVLFYFVTEAAGKTDASKVVQEWMNDPLFKNLRAVQNGKVKQVDEAIWNSAGGYEAANLLLDELVTYFDIK</sequence>
<dbReference type="InterPro" id="IPR018060">
    <property type="entry name" value="HTH_AraC"/>
</dbReference>
<proteinExistence type="inferred from homology"/>
<evidence type="ECO:0000256" key="1">
    <source>
        <dbReference type="ARBA" id="ARBA00004193"/>
    </source>
</evidence>
<comment type="similarity">
    <text evidence="2">Belongs to the bacterial solute-binding protein 8 family.</text>
</comment>
<dbReference type="OrthoDB" id="152124at2"/>
<evidence type="ECO:0000256" key="7">
    <source>
        <dbReference type="ARBA" id="ARBA00023139"/>
    </source>
</evidence>
<dbReference type="Pfam" id="PF01497">
    <property type="entry name" value="Peripla_BP_2"/>
    <property type="match status" value="1"/>
</dbReference>
<dbReference type="Proteomes" id="UP000250369">
    <property type="component" value="Unassembled WGS sequence"/>
</dbReference>
<feature type="domain" description="HTH araC/xylS-type" evidence="11">
    <location>
        <begin position="1"/>
        <end position="77"/>
    </location>
</feature>
<keyword evidence="5" id="KW-0805">Transcription regulation</keyword>
<dbReference type="PANTHER" id="PTHR30532">
    <property type="entry name" value="IRON III DICITRATE-BINDING PERIPLASMIC PROTEIN"/>
    <property type="match status" value="1"/>
</dbReference>
<keyword evidence="14" id="KW-1185">Reference proteome</keyword>
<evidence type="ECO:0000259" key="11">
    <source>
        <dbReference type="PROSITE" id="PS01124"/>
    </source>
</evidence>
<evidence type="ECO:0000313" key="13">
    <source>
        <dbReference type="EMBL" id="RAV16762.1"/>
    </source>
</evidence>
<dbReference type="PROSITE" id="PS01124">
    <property type="entry name" value="HTH_ARAC_FAMILY_2"/>
    <property type="match status" value="1"/>
</dbReference>
<dbReference type="InterPro" id="IPR002491">
    <property type="entry name" value="ABC_transptr_periplasmic_BD"/>
</dbReference>
<dbReference type="AlphaFoldDB" id="A0A329MAS4"/>
<evidence type="ECO:0000256" key="6">
    <source>
        <dbReference type="ARBA" id="ARBA00023125"/>
    </source>
</evidence>
<dbReference type="Gene3D" id="1.10.10.60">
    <property type="entry name" value="Homeodomain-like"/>
    <property type="match status" value="2"/>
</dbReference>
<dbReference type="GO" id="GO:0003700">
    <property type="term" value="F:DNA-binding transcription factor activity"/>
    <property type="evidence" value="ECO:0007669"/>
    <property type="project" value="InterPro"/>
</dbReference>
<evidence type="ECO:0000256" key="2">
    <source>
        <dbReference type="ARBA" id="ARBA00008814"/>
    </source>
</evidence>
<evidence type="ECO:0000256" key="3">
    <source>
        <dbReference type="ARBA" id="ARBA00022448"/>
    </source>
</evidence>
<dbReference type="PROSITE" id="PS00041">
    <property type="entry name" value="HTH_ARAC_FAMILY_1"/>
    <property type="match status" value="1"/>
</dbReference>
<dbReference type="GO" id="GO:1901678">
    <property type="term" value="P:iron coordination entity transport"/>
    <property type="evidence" value="ECO:0007669"/>
    <property type="project" value="UniProtKB-ARBA"/>
</dbReference>
<dbReference type="FunFam" id="3.40.50.1980:FF:000003">
    <property type="entry name" value="Iron ABC transporter substrate-binding protein"/>
    <property type="match status" value="1"/>
</dbReference>
<dbReference type="SUPFAM" id="SSF46689">
    <property type="entry name" value="Homeodomain-like"/>
    <property type="match status" value="1"/>
</dbReference>
<evidence type="ECO:0000256" key="8">
    <source>
        <dbReference type="ARBA" id="ARBA00023163"/>
    </source>
</evidence>
<dbReference type="InterPro" id="IPR051313">
    <property type="entry name" value="Bact_iron-sidero_bind"/>
</dbReference>
<dbReference type="GO" id="GO:0043565">
    <property type="term" value="F:sequence-specific DNA binding"/>
    <property type="evidence" value="ECO:0007669"/>
    <property type="project" value="InterPro"/>
</dbReference>
<feature type="compositionally biased region" description="Low complexity" evidence="10">
    <location>
        <begin position="167"/>
        <end position="180"/>
    </location>
</feature>
<name>A0A329MAS4_9BACL</name>
<dbReference type="GO" id="GO:0005886">
    <property type="term" value="C:plasma membrane"/>
    <property type="evidence" value="ECO:0007669"/>
    <property type="project" value="UniProtKB-SubCell"/>
</dbReference>
<evidence type="ECO:0000256" key="10">
    <source>
        <dbReference type="SAM" id="MobiDB-lite"/>
    </source>
</evidence>
<accession>A0A329MAS4</accession>
<gene>
    <name evidence="13" type="ORF">DQG23_27915</name>
</gene>